<protein>
    <submittedName>
        <fullName evidence="3">IS1341-type transposase</fullName>
    </submittedName>
</protein>
<organism evidence="3 4">
    <name type="scientific">Natrinema versiforme JCM 10478</name>
    <dbReference type="NCBI Taxonomy" id="1227496"/>
    <lineage>
        <taxon>Archaea</taxon>
        <taxon>Methanobacteriati</taxon>
        <taxon>Methanobacteriota</taxon>
        <taxon>Stenosarchaea group</taxon>
        <taxon>Halobacteria</taxon>
        <taxon>Halobacteriales</taxon>
        <taxon>Natrialbaceae</taxon>
        <taxon>Natrinema</taxon>
    </lineage>
</organism>
<accession>L9Y4A5</accession>
<feature type="domain" description="Cas12f1-like TNB" evidence="2">
    <location>
        <begin position="327"/>
        <end position="388"/>
    </location>
</feature>
<evidence type="ECO:0000256" key="1">
    <source>
        <dbReference type="ARBA" id="ARBA00023125"/>
    </source>
</evidence>
<proteinExistence type="predicted"/>
<dbReference type="Pfam" id="PF07282">
    <property type="entry name" value="Cas12f1-like_TNB"/>
    <property type="match status" value="1"/>
</dbReference>
<evidence type="ECO:0000313" key="3">
    <source>
        <dbReference type="EMBL" id="ELY68900.1"/>
    </source>
</evidence>
<sequence>MLNRQIKNYLLARQYAAKHFQSDGVVASDLTYSKRNELRKSIRTKPDVDLNARSIEVAITRMAKDYSKYETDPRASEPWPEGVNIIAYSAQTAYLFHDTGRYYLCVPGKNDHLILPLVVSDDQYHQEALPNPEAAKDSGRRPGTALEDFGPSDFQGTAVGLGQCSVVKRGPREFELHLSVKREQKASRNVTTPRYIVGVDRGRNQLIYAALYDRKEDHVKQWVNVSGDEVENMMDQVADRIAECQQAGVLEEMDKLRRRRRRFKRQKDYEAANEIVDLAHEGLRGQSTLESYGVVIVLEYLSGMSRLGGYSAERRRFAEWSYYRQYLAIKNKAEPYDISIESVESAYTSRKCARCGVDGDETHRSGIHFECESCGYEIHADANAAVNIAKRYAESLEA</sequence>
<dbReference type="Proteomes" id="UP000011632">
    <property type="component" value="Unassembled WGS sequence"/>
</dbReference>
<comment type="caution">
    <text evidence="3">The sequence shown here is derived from an EMBL/GenBank/DDBJ whole genome shotgun (WGS) entry which is preliminary data.</text>
</comment>
<keyword evidence="4" id="KW-1185">Reference proteome</keyword>
<dbReference type="InterPro" id="IPR010095">
    <property type="entry name" value="Cas12f1-like_TNB"/>
</dbReference>
<evidence type="ECO:0000313" key="4">
    <source>
        <dbReference type="Proteomes" id="UP000011632"/>
    </source>
</evidence>
<dbReference type="GO" id="GO:0003677">
    <property type="term" value="F:DNA binding"/>
    <property type="evidence" value="ECO:0007669"/>
    <property type="project" value="UniProtKB-KW"/>
</dbReference>
<name>L9Y4A5_9EURY</name>
<dbReference type="AlphaFoldDB" id="L9Y4A5"/>
<dbReference type="PATRIC" id="fig|1227496.3.peg.1215"/>
<dbReference type="EMBL" id="AOID01000019">
    <property type="protein sequence ID" value="ELY68900.1"/>
    <property type="molecule type" value="Genomic_DNA"/>
</dbReference>
<keyword evidence="1" id="KW-0238">DNA-binding</keyword>
<gene>
    <name evidence="3" type="ORF">C489_06023</name>
</gene>
<reference evidence="3 4" key="1">
    <citation type="journal article" date="2014" name="PLoS Genet.">
        <title>Phylogenetically driven sequencing of extremely halophilic archaea reveals strategies for static and dynamic osmo-response.</title>
        <authorList>
            <person name="Becker E.A."/>
            <person name="Seitzer P.M."/>
            <person name="Tritt A."/>
            <person name="Larsen D."/>
            <person name="Krusor M."/>
            <person name="Yao A.I."/>
            <person name="Wu D."/>
            <person name="Madern D."/>
            <person name="Eisen J.A."/>
            <person name="Darling A.E."/>
            <person name="Facciotti M.T."/>
        </authorList>
    </citation>
    <scope>NUCLEOTIDE SEQUENCE [LARGE SCALE GENOMIC DNA]</scope>
    <source>
        <strain evidence="3 4">JCM 10478</strain>
    </source>
</reference>
<evidence type="ECO:0000259" key="2">
    <source>
        <dbReference type="Pfam" id="PF07282"/>
    </source>
</evidence>
<dbReference type="STRING" id="1227496.C489_06023"/>